<evidence type="ECO:0000313" key="2">
    <source>
        <dbReference type="Proteomes" id="UP000184315"/>
    </source>
</evidence>
<protein>
    <submittedName>
        <fullName evidence="1">Pentapeptide repeat protein</fullName>
    </submittedName>
</protein>
<dbReference type="STRING" id="671072.PL9214291075"/>
<dbReference type="SUPFAM" id="SSF141571">
    <property type="entry name" value="Pentapeptide repeat-like"/>
    <property type="match status" value="2"/>
</dbReference>
<gene>
    <name evidence="1" type="ORF">PL9214291075</name>
</gene>
<dbReference type="RefSeq" id="WP_072718327.1">
    <property type="nucleotide sequence ID" value="NZ_LN889782.1"/>
</dbReference>
<sequence length="578" mass="64857">MNRQELLDRYQAGERNFTYINLSGANLSGVNLQEIDLTGANLTGVNLSWAVLNQAQLVGACFRRADLRNAVLTRSNFNQSNLSGANLTKADLRFATLKQADLNWAILTEADLSNTDLTGAKLDQINLEQAKLNHALLMGAELMEANLTRASLIAANLTGTNLRESRLIGANLKDAILTQANLTEADLNGSTLRSANLTGADMHRVILTGADLTEAILDSADLSRGNLTGAYLLKASFKKAYLLRTNLEEVYLLWANLSEANLRGANLRKADLSGSYLSDTILSEADLRDALLIESHLIRTNLEGAKLTGCCIHNWEKLDVELTKVECDYVYTQFDYTSKKPKNRYPSDRDFLPGELANEPSEDSHLITVEFMEYPNWEALVYTLVKVEQESYELQLMIQGFESQPDQFFLQVKANHLVNTKLLAEQILTSYLSMKKNILQKRSDILGLLNLEIPIFNASLDLQEIPEPALPPPPVAEHHNHQALSQEISRQIQSILRSQEPEKFVVSVQRLLDFLTKNGVELEEIQHQVIIQGIVQRAQQEPLFKENLFRWEQTANPSERVSLMGELVRFAIALLWEK</sequence>
<dbReference type="Pfam" id="PF00805">
    <property type="entry name" value="Pentapeptide"/>
    <property type="match status" value="5"/>
</dbReference>
<dbReference type="InterPro" id="IPR051082">
    <property type="entry name" value="Pentapeptide-BTB/POZ_domain"/>
</dbReference>
<dbReference type="PANTHER" id="PTHR14136">
    <property type="entry name" value="BTB_POZ DOMAIN-CONTAINING PROTEIN KCTD9"/>
    <property type="match status" value="1"/>
</dbReference>
<name>A0A1J1LHW7_9CYAN</name>
<reference evidence="2" key="1">
    <citation type="submission" date="2015-10" db="EMBL/GenBank/DDBJ databases">
        <authorList>
            <person name="Regsiter A."/>
            <person name="william w."/>
        </authorList>
    </citation>
    <scope>NUCLEOTIDE SEQUENCE [LARGE SCALE GENOMIC DNA]</scope>
</reference>
<accession>A0A1J1LHW7</accession>
<dbReference type="Proteomes" id="UP000184315">
    <property type="component" value="Unassembled WGS sequence"/>
</dbReference>
<dbReference type="InterPro" id="IPR001646">
    <property type="entry name" value="5peptide_repeat"/>
</dbReference>
<dbReference type="Gene3D" id="2.160.20.80">
    <property type="entry name" value="E3 ubiquitin-protein ligase SopA"/>
    <property type="match status" value="2"/>
</dbReference>
<evidence type="ECO:0000313" key="1">
    <source>
        <dbReference type="EMBL" id="CUR31484.1"/>
    </source>
</evidence>
<dbReference type="OrthoDB" id="518112at2"/>
<organism evidence="1 2">
    <name type="scientific">Planktothrix tepida PCC 9214</name>
    <dbReference type="NCBI Taxonomy" id="671072"/>
    <lineage>
        <taxon>Bacteria</taxon>
        <taxon>Bacillati</taxon>
        <taxon>Cyanobacteriota</taxon>
        <taxon>Cyanophyceae</taxon>
        <taxon>Oscillatoriophycideae</taxon>
        <taxon>Oscillatoriales</taxon>
        <taxon>Microcoleaceae</taxon>
        <taxon>Planktothrix</taxon>
    </lineage>
</organism>
<keyword evidence="2" id="KW-1185">Reference proteome</keyword>
<dbReference type="EMBL" id="CZDF01000132">
    <property type="protein sequence ID" value="CUR31484.1"/>
    <property type="molecule type" value="Genomic_DNA"/>
</dbReference>
<proteinExistence type="predicted"/>
<dbReference type="PANTHER" id="PTHR14136:SF17">
    <property type="entry name" value="BTB_POZ DOMAIN-CONTAINING PROTEIN KCTD9"/>
    <property type="match status" value="1"/>
</dbReference>
<dbReference type="AlphaFoldDB" id="A0A1J1LHW7"/>